<gene>
    <name evidence="1" type="ORF">SAMN06265380_11119</name>
</gene>
<protein>
    <submittedName>
        <fullName evidence="1">Transcriptional regulator, CopG family</fullName>
    </submittedName>
</protein>
<dbReference type="Proteomes" id="UP000319555">
    <property type="component" value="Unassembled WGS sequence"/>
</dbReference>
<dbReference type="RefSeq" id="WP_142638736.1">
    <property type="nucleotide sequence ID" value="NZ_FXTE01000011.1"/>
</dbReference>
<evidence type="ECO:0000313" key="2">
    <source>
        <dbReference type="Proteomes" id="UP000319555"/>
    </source>
</evidence>
<sequence length="118" mass="13067">MPSVYCELNANVLHCTTLRKQVIAMSTSPYSIRLDEDLRKTLEREAAIEDRPPAQLAVRAIRMMLESKAAKRAAIDAAVEKADQGKFITADEMNAWIDSWDTENELSAPVASGQSNSQ</sequence>
<organism evidence="1 2">
    <name type="scientific">Ruegeria faecimaris</name>
    <dbReference type="NCBI Taxonomy" id="686389"/>
    <lineage>
        <taxon>Bacteria</taxon>
        <taxon>Pseudomonadati</taxon>
        <taxon>Pseudomonadota</taxon>
        <taxon>Alphaproteobacteria</taxon>
        <taxon>Rhodobacterales</taxon>
        <taxon>Roseobacteraceae</taxon>
        <taxon>Ruegeria</taxon>
    </lineage>
</organism>
<dbReference type="OrthoDB" id="5298181at2"/>
<evidence type="ECO:0000313" key="1">
    <source>
        <dbReference type="EMBL" id="SMO82745.1"/>
    </source>
</evidence>
<name>A0A521EFR3_9RHOB</name>
<keyword evidence="2" id="KW-1185">Reference proteome</keyword>
<accession>A0A521EFR3</accession>
<dbReference type="EMBL" id="FXTE01000011">
    <property type="protein sequence ID" value="SMO82745.1"/>
    <property type="molecule type" value="Genomic_DNA"/>
</dbReference>
<reference evidence="1 2" key="1">
    <citation type="submission" date="2017-05" db="EMBL/GenBank/DDBJ databases">
        <authorList>
            <person name="Varghese N."/>
            <person name="Submissions S."/>
        </authorList>
    </citation>
    <scope>NUCLEOTIDE SEQUENCE [LARGE SCALE GENOMIC DNA]</scope>
    <source>
        <strain evidence="1 2">DSM 28009</strain>
    </source>
</reference>
<proteinExistence type="predicted"/>
<dbReference type="AlphaFoldDB" id="A0A521EFR3"/>